<reference evidence="2" key="1">
    <citation type="submission" date="2024-07" db="EMBL/GenBank/DDBJ databases">
        <authorList>
            <person name="Li X.-J."/>
            <person name="Wang X."/>
        </authorList>
    </citation>
    <scope>NUCLEOTIDE SEQUENCE</scope>
    <source>
        <strain evidence="2">HSP-334</strain>
    </source>
</reference>
<dbReference type="Gene3D" id="3.40.50.2300">
    <property type="match status" value="2"/>
</dbReference>
<evidence type="ECO:0000256" key="1">
    <source>
        <dbReference type="SAM" id="SignalP"/>
    </source>
</evidence>
<dbReference type="EMBL" id="CP165644">
    <property type="protein sequence ID" value="XDU67445.1"/>
    <property type="molecule type" value="Genomic_DNA"/>
</dbReference>
<dbReference type="PANTHER" id="PTHR35271">
    <property type="entry name" value="ABC TRANSPORTER, SUBSTRATE-BINDING LIPOPROTEIN-RELATED"/>
    <property type="match status" value="1"/>
</dbReference>
<feature type="signal peptide" evidence="1">
    <location>
        <begin position="1"/>
        <end position="20"/>
    </location>
</feature>
<sequence length="332" mass="35985">MKKIMRGVLLFGMLGGMILACGNKSNNSNNSTNSQAIKNEKVYKIGVSQIVDHPALNAAKQGFKDALAKAGIKADYDDKIANNEMSNQTLIMQQFSSDKKDLVYAITTPTAQAAKNQVDKNIPVVFASVTDPKSAGLVGISNITGTSGAAPVEENLKLMKELFPKAKNIGIIYNSSEQNSVSEVNNLKRLAPKYGFNVVDKSVTNGTELVSAANLVVKQADLLYAIQDNTVASYISAILDIFNREKKPIFGTNNIYSNAGGFISQGTTDYDIGYRSGEIAAQILKDGKKPNEIPIENVKDLKIEVNKQNMELLGIKIPESISKNVKFVETKK</sequence>
<dbReference type="InterPro" id="IPR028082">
    <property type="entry name" value="Peripla_BP_I"/>
</dbReference>
<dbReference type="PANTHER" id="PTHR35271:SF1">
    <property type="entry name" value="ABC TRANSPORTER, SUBSTRATE-BINDING LIPOPROTEIN"/>
    <property type="match status" value="1"/>
</dbReference>
<dbReference type="InterPro" id="IPR007487">
    <property type="entry name" value="ABC_transpt-TYRBP-like"/>
</dbReference>
<name>A0AB39VIR8_9FUSO</name>
<feature type="chain" id="PRO_5044277725" evidence="1">
    <location>
        <begin position="21"/>
        <end position="332"/>
    </location>
</feature>
<dbReference type="CDD" id="cd06325">
    <property type="entry name" value="PBP1_ABC_unchar_transporter"/>
    <property type="match status" value="1"/>
</dbReference>
<proteinExistence type="predicted"/>
<accession>A0AB39VIR8</accession>
<keyword evidence="1" id="KW-0732">Signal</keyword>
<dbReference type="AlphaFoldDB" id="A0AB39VIR8"/>
<gene>
    <name evidence="2" type="ORF">AB8B22_03230</name>
</gene>
<organism evidence="2">
    <name type="scientific">Leptotrichia rugosa</name>
    <dbReference type="NCBI Taxonomy" id="3239302"/>
    <lineage>
        <taxon>Bacteria</taxon>
        <taxon>Fusobacteriati</taxon>
        <taxon>Fusobacteriota</taxon>
        <taxon>Fusobacteriia</taxon>
        <taxon>Fusobacteriales</taxon>
        <taxon>Leptotrichiaceae</taxon>
        <taxon>Leptotrichia</taxon>
    </lineage>
</organism>
<dbReference type="PROSITE" id="PS51257">
    <property type="entry name" value="PROKAR_LIPOPROTEIN"/>
    <property type="match status" value="1"/>
</dbReference>
<evidence type="ECO:0000313" key="2">
    <source>
        <dbReference type="EMBL" id="XDU67445.1"/>
    </source>
</evidence>
<dbReference type="Pfam" id="PF04392">
    <property type="entry name" value="ABC_sub_bind"/>
    <property type="match status" value="1"/>
</dbReference>
<protein>
    <submittedName>
        <fullName evidence="2">ABC transporter substrate-binding protein</fullName>
    </submittedName>
</protein>
<dbReference type="SUPFAM" id="SSF53822">
    <property type="entry name" value="Periplasmic binding protein-like I"/>
    <property type="match status" value="1"/>
</dbReference>
<dbReference type="KEGG" id="lrug:AB8B22_03230"/>
<dbReference type="RefSeq" id="WP_369711641.1">
    <property type="nucleotide sequence ID" value="NZ_CP165644.1"/>
</dbReference>